<name>A0A164UVT9_9CRUS</name>
<gene>
    <name evidence="1" type="ORF">APZ42_023523</name>
</gene>
<keyword evidence="2" id="KW-1185">Reference proteome</keyword>
<protein>
    <submittedName>
        <fullName evidence="1">Uncharacterized protein</fullName>
    </submittedName>
</protein>
<organism evidence="1 2">
    <name type="scientific">Daphnia magna</name>
    <dbReference type="NCBI Taxonomy" id="35525"/>
    <lineage>
        <taxon>Eukaryota</taxon>
        <taxon>Metazoa</taxon>
        <taxon>Ecdysozoa</taxon>
        <taxon>Arthropoda</taxon>
        <taxon>Crustacea</taxon>
        <taxon>Branchiopoda</taxon>
        <taxon>Diplostraca</taxon>
        <taxon>Cladocera</taxon>
        <taxon>Anomopoda</taxon>
        <taxon>Daphniidae</taxon>
        <taxon>Daphnia</taxon>
    </lineage>
</organism>
<proteinExistence type="predicted"/>
<dbReference type="Proteomes" id="UP000076858">
    <property type="component" value="Unassembled WGS sequence"/>
</dbReference>
<evidence type="ECO:0000313" key="2">
    <source>
        <dbReference type="Proteomes" id="UP000076858"/>
    </source>
</evidence>
<dbReference type="AlphaFoldDB" id="A0A164UVT9"/>
<comment type="caution">
    <text evidence="1">The sequence shown here is derived from an EMBL/GenBank/DDBJ whole genome shotgun (WGS) entry which is preliminary data.</text>
</comment>
<sequence>MSGWSPSTVTSNRFLSSRTSLVNESDFVSIVANAMKKRRKFSIPMFQKKRLNLSVLVLAPPPDSRLEQKKPELLNLWWRGFPVSRSTGYGSSVSVIASRIGGTWLSANVNKKSMFSLTSLPKMDSTESKMYVWVGVKRASEACATKPMTSRSWMPFLSWKNLRIISVISSSRSRPSLSP</sequence>
<dbReference type="EMBL" id="LRGB01001571">
    <property type="protein sequence ID" value="KZS11720.1"/>
    <property type="molecule type" value="Genomic_DNA"/>
</dbReference>
<reference evidence="1 2" key="1">
    <citation type="submission" date="2016-03" db="EMBL/GenBank/DDBJ databases">
        <title>EvidentialGene: Evidence-directed Construction of Genes on Genomes.</title>
        <authorList>
            <person name="Gilbert D.G."/>
            <person name="Choi J.-H."/>
            <person name="Mockaitis K."/>
            <person name="Colbourne J."/>
            <person name="Pfrender M."/>
        </authorList>
    </citation>
    <scope>NUCLEOTIDE SEQUENCE [LARGE SCALE GENOMIC DNA]</scope>
    <source>
        <strain evidence="1 2">Xinb3</strain>
        <tissue evidence="1">Complete organism</tissue>
    </source>
</reference>
<evidence type="ECO:0000313" key="1">
    <source>
        <dbReference type="EMBL" id="KZS11720.1"/>
    </source>
</evidence>
<accession>A0A164UVT9</accession>